<accession>A0A8S0U4T5</accession>
<reference evidence="2 3" key="1">
    <citation type="submission" date="2019-12" db="EMBL/GenBank/DDBJ databases">
        <authorList>
            <person name="Alioto T."/>
            <person name="Alioto T."/>
            <person name="Gomez Garrido J."/>
        </authorList>
    </citation>
    <scope>NUCLEOTIDE SEQUENCE [LARGE SCALE GENOMIC DNA]</scope>
</reference>
<dbReference type="EMBL" id="CACTIH010007402">
    <property type="protein sequence ID" value="CAA3012478.1"/>
    <property type="molecule type" value="Genomic_DNA"/>
</dbReference>
<dbReference type="AlphaFoldDB" id="A0A8S0U4T5"/>
<evidence type="ECO:0000313" key="3">
    <source>
        <dbReference type="Proteomes" id="UP000594638"/>
    </source>
</evidence>
<evidence type="ECO:0000313" key="2">
    <source>
        <dbReference type="EMBL" id="CAA3012478.1"/>
    </source>
</evidence>
<sequence length="281" mass="32378">MEFVIEKGDRFEAKATQVISLASIDLILGSLENEHKKMFEASCFGQFVGMRRIKFSGQLIHQLLNRLVKCDKEDELWFCFRDKPARFSLKKWALITGLNCGTGPDAKHMEYVRRANRLLYHYFEGKSHITTKELEVAFAKCQDVRDKFKLGLVLFLESVLYCPDRRGSIQLASLSIVEDLIYFTAVHGGKESFHHTIATFKRYWRGKSKELKTNPKPSHFKYSLHGSPLALQVWAYEAMPHVGLQFASKFQHKVPRMVCWDATVAPTSSEINDVLNQRKVN</sequence>
<dbReference type="InterPro" id="IPR015410">
    <property type="entry name" value="DUF1985"/>
</dbReference>
<proteinExistence type="predicted"/>
<dbReference type="Pfam" id="PF09331">
    <property type="entry name" value="DUF1985"/>
    <property type="match status" value="1"/>
</dbReference>
<keyword evidence="3" id="KW-1185">Reference proteome</keyword>
<organism evidence="2 3">
    <name type="scientific">Olea europaea subsp. europaea</name>
    <dbReference type="NCBI Taxonomy" id="158383"/>
    <lineage>
        <taxon>Eukaryota</taxon>
        <taxon>Viridiplantae</taxon>
        <taxon>Streptophyta</taxon>
        <taxon>Embryophyta</taxon>
        <taxon>Tracheophyta</taxon>
        <taxon>Spermatophyta</taxon>
        <taxon>Magnoliopsida</taxon>
        <taxon>eudicotyledons</taxon>
        <taxon>Gunneridae</taxon>
        <taxon>Pentapetalae</taxon>
        <taxon>asterids</taxon>
        <taxon>lamiids</taxon>
        <taxon>Lamiales</taxon>
        <taxon>Oleaceae</taxon>
        <taxon>Oleeae</taxon>
        <taxon>Olea</taxon>
    </lineage>
</organism>
<dbReference type="PANTHER" id="PTHR48449">
    <property type="entry name" value="DUF1985 DOMAIN-CONTAINING PROTEIN"/>
    <property type="match status" value="1"/>
</dbReference>
<dbReference type="Gramene" id="OE9A033699T1">
    <property type="protein sequence ID" value="OE9A033699C1"/>
    <property type="gene ID" value="OE9A033699"/>
</dbReference>
<dbReference type="OrthoDB" id="1930729at2759"/>
<gene>
    <name evidence="2" type="ORF">OLEA9_A033699</name>
</gene>
<feature type="domain" description="DUF1985" evidence="1">
    <location>
        <begin position="64"/>
        <end position="198"/>
    </location>
</feature>
<name>A0A8S0U4T5_OLEEU</name>
<evidence type="ECO:0000259" key="1">
    <source>
        <dbReference type="Pfam" id="PF09331"/>
    </source>
</evidence>
<protein>
    <recommendedName>
        <fullName evidence="1">DUF1985 domain-containing protein</fullName>
    </recommendedName>
</protein>
<comment type="caution">
    <text evidence="2">The sequence shown here is derived from an EMBL/GenBank/DDBJ whole genome shotgun (WGS) entry which is preliminary data.</text>
</comment>
<dbReference type="Proteomes" id="UP000594638">
    <property type="component" value="Unassembled WGS sequence"/>
</dbReference>
<dbReference type="PANTHER" id="PTHR48449:SF1">
    <property type="entry name" value="DUF1985 DOMAIN-CONTAINING PROTEIN"/>
    <property type="match status" value="1"/>
</dbReference>